<dbReference type="SUPFAM" id="SSF53335">
    <property type="entry name" value="S-adenosyl-L-methionine-dependent methyltransferases"/>
    <property type="match status" value="1"/>
</dbReference>
<dbReference type="GO" id="GO:0035243">
    <property type="term" value="F:protein-arginine omega-N symmetric methyltransferase activity"/>
    <property type="evidence" value="ECO:0007669"/>
    <property type="project" value="UniProtKB-EC"/>
</dbReference>
<evidence type="ECO:0000256" key="4">
    <source>
        <dbReference type="ARBA" id="ARBA00022679"/>
    </source>
</evidence>
<evidence type="ECO:0000256" key="3">
    <source>
        <dbReference type="ARBA" id="ARBA00022603"/>
    </source>
</evidence>
<protein>
    <recommendedName>
        <fullName evidence="7">Protein arginine methyltransferase NDUFAF7</fullName>
        <ecNumber evidence="7">2.1.1.320</ecNumber>
    </recommendedName>
</protein>
<dbReference type="Gene3D" id="3.40.50.12710">
    <property type="match status" value="1"/>
</dbReference>
<keyword evidence="3 7" id="KW-0489">Methyltransferase</keyword>
<gene>
    <name evidence="8" type="ORF">CJ030_MR5G016213</name>
</gene>
<evidence type="ECO:0000313" key="8">
    <source>
        <dbReference type="EMBL" id="KAB1213682.1"/>
    </source>
</evidence>
<evidence type="ECO:0000256" key="2">
    <source>
        <dbReference type="ARBA" id="ARBA00005891"/>
    </source>
</evidence>
<dbReference type="Pfam" id="PF02636">
    <property type="entry name" value="Methyltransf_28"/>
    <property type="match status" value="1"/>
</dbReference>
<keyword evidence="4 7" id="KW-0808">Transferase</keyword>
<proteinExistence type="inferred from homology"/>
<comment type="catalytic activity">
    <reaction evidence="6 7">
        <text>L-arginyl-[protein] + 2 S-adenosyl-L-methionine = N(omega),N(omega)'-dimethyl-L-arginyl-[protein] + 2 S-adenosyl-L-homocysteine + 2 H(+)</text>
        <dbReference type="Rhea" id="RHEA:48108"/>
        <dbReference type="Rhea" id="RHEA-COMP:10532"/>
        <dbReference type="Rhea" id="RHEA-COMP:11992"/>
        <dbReference type="ChEBI" id="CHEBI:15378"/>
        <dbReference type="ChEBI" id="CHEBI:29965"/>
        <dbReference type="ChEBI" id="CHEBI:57856"/>
        <dbReference type="ChEBI" id="CHEBI:59789"/>
        <dbReference type="ChEBI" id="CHEBI:88221"/>
        <dbReference type="EC" id="2.1.1.320"/>
    </reaction>
</comment>
<dbReference type="AlphaFoldDB" id="A0A6A1VL72"/>
<evidence type="ECO:0000256" key="5">
    <source>
        <dbReference type="ARBA" id="ARBA00023128"/>
    </source>
</evidence>
<dbReference type="PANTHER" id="PTHR12049:SF5">
    <property type="entry name" value="PROTEIN ARGININE METHYLTRANSFERASE NDUFAF7 HOMOLOG, MITOCHONDRIAL"/>
    <property type="match status" value="1"/>
</dbReference>
<keyword evidence="9" id="KW-1185">Reference proteome</keyword>
<dbReference type="EC" id="2.1.1.320" evidence="7"/>
<dbReference type="EMBL" id="RXIC02000023">
    <property type="protein sequence ID" value="KAB1213682.1"/>
    <property type="molecule type" value="Genomic_DNA"/>
</dbReference>
<keyword evidence="5 7" id="KW-0496">Mitochondrion</keyword>
<comment type="similarity">
    <text evidence="2 7">Belongs to the NDUFAF7 family.</text>
</comment>
<dbReference type="InterPro" id="IPR029063">
    <property type="entry name" value="SAM-dependent_MTases_sf"/>
</dbReference>
<dbReference type="PANTHER" id="PTHR12049">
    <property type="entry name" value="PROTEIN ARGININE METHYLTRANSFERASE NDUFAF7, MITOCHONDRIAL"/>
    <property type="match status" value="1"/>
</dbReference>
<dbReference type="InterPro" id="IPR003788">
    <property type="entry name" value="NDUFAF7"/>
</dbReference>
<dbReference type="InterPro" id="IPR038375">
    <property type="entry name" value="NDUFAF7_sf"/>
</dbReference>
<dbReference type="GO" id="GO:0005739">
    <property type="term" value="C:mitochondrion"/>
    <property type="evidence" value="ECO:0007669"/>
    <property type="project" value="UniProtKB-SubCell"/>
</dbReference>
<evidence type="ECO:0000256" key="7">
    <source>
        <dbReference type="RuleBase" id="RU364114"/>
    </source>
</evidence>
<sequence length="428" mass="48340">MGLTVLRLQASLVFGTANPPDNGAQRNVLSYFHHQKASSALPYPQRYPLFLYFSLVFIHLSVVIPSETSSSPLLQALYSTHIVGDKPILPWYAHGIAQAIMRTANLSVPLKIYEIGGGSGTCAKGIMDYIMLNAPARVYNNMTYISVEISPSLAEIQRETVGEVRTHLSKFRVECRDAADQSGWGDVEQQPCWVIMLEVLDNLPHDLIYAENQVSPWMEVWVEKQHDRDTLSELYKPLQDSLIKRCIEIVDLDKNISSQSMVISKASSIWSKVFPKPRRHWLPTGCLKLLEILHGVLPKMSLIASDFSYLPDVRIPGERAPLVSTKKDGSTLDYGSYLDAKGDADIFFPTDFWLLECIDHYCSGWMKSLRDRSSNLGKKRRTLTLDTSSFMEEFGLPSKTRTKDGYNPLLDDFKNTKLYISVPTHNTK</sequence>
<evidence type="ECO:0000256" key="6">
    <source>
        <dbReference type="ARBA" id="ARBA00048612"/>
    </source>
</evidence>
<comment type="function">
    <text evidence="7">Arginine methyltransferase involved in the assembly or stability of mitochondrial NADH:ubiquinone oxidoreductase complex (complex I).</text>
</comment>
<comment type="subcellular location">
    <subcellularLocation>
        <location evidence="1 7">Mitochondrion</location>
    </subcellularLocation>
</comment>
<dbReference type="FunFam" id="3.40.50.12710:FF:000003">
    <property type="entry name" value="Protein arginine methyltransferase NDUFAF7"/>
    <property type="match status" value="1"/>
</dbReference>
<dbReference type="GO" id="GO:0032259">
    <property type="term" value="P:methylation"/>
    <property type="evidence" value="ECO:0007669"/>
    <property type="project" value="UniProtKB-KW"/>
</dbReference>
<evidence type="ECO:0000313" key="9">
    <source>
        <dbReference type="Proteomes" id="UP000516437"/>
    </source>
</evidence>
<comment type="caution">
    <text evidence="8">The sequence shown here is derived from an EMBL/GenBank/DDBJ whole genome shotgun (WGS) entry which is preliminary data.</text>
</comment>
<evidence type="ECO:0000256" key="1">
    <source>
        <dbReference type="ARBA" id="ARBA00004173"/>
    </source>
</evidence>
<accession>A0A6A1VL72</accession>
<organism evidence="8 9">
    <name type="scientific">Morella rubra</name>
    <name type="common">Chinese bayberry</name>
    <dbReference type="NCBI Taxonomy" id="262757"/>
    <lineage>
        <taxon>Eukaryota</taxon>
        <taxon>Viridiplantae</taxon>
        <taxon>Streptophyta</taxon>
        <taxon>Embryophyta</taxon>
        <taxon>Tracheophyta</taxon>
        <taxon>Spermatophyta</taxon>
        <taxon>Magnoliopsida</taxon>
        <taxon>eudicotyledons</taxon>
        <taxon>Gunneridae</taxon>
        <taxon>Pentapetalae</taxon>
        <taxon>rosids</taxon>
        <taxon>fabids</taxon>
        <taxon>Fagales</taxon>
        <taxon>Myricaceae</taxon>
        <taxon>Morella</taxon>
    </lineage>
</organism>
<reference evidence="8 9" key="1">
    <citation type="journal article" date="2019" name="Plant Biotechnol. J.">
        <title>The red bayberry genome and genetic basis of sex determination.</title>
        <authorList>
            <person name="Jia H.M."/>
            <person name="Jia H.J."/>
            <person name="Cai Q.L."/>
            <person name="Wang Y."/>
            <person name="Zhao H.B."/>
            <person name="Yang W.F."/>
            <person name="Wang G.Y."/>
            <person name="Li Y.H."/>
            <person name="Zhan D.L."/>
            <person name="Shen Y.T."/>
            <person name="Niu Q.F."/>
            <person name="Chang L."/>
            <person name="Qiu J."/>
            <person name="Zhao L."/>
            <person name="Xie H.B."/>
            <person name="Fu W.Y."/>
            <person name="Jin J."/>
            <person name="Li X.W."/>
            <person name="Jiao Y."/>
            <person name="Zhou C.C."/>
            <person name="Tu T."/>
            <person name="Chai C.Y."/>
            <person name="Gao J.L."/>
            <person name="Fan L.J."/>
            <person name="van de Weg E."/>
            <person name="Wang J.Y."/>
            <person name="Gao Z.S."/>
        </authorList>
    </citation>
    <scope>NUCLEOTIDE SEQUENCE [LARGE SCALE GENOMIC DNA]</scope>
    <source>
        <tissue evidence="8">Leaves</tissue>
    </source>
</reference>
<name>A0A6A1VL72_9ROSI</name>
<dbReference type="OrthoDB" id="17415at2759"/>
<dbReference type="Proteomes" id="UP000516437">
    <property type="component" value="Chromosome 5"/>
</dbReference>